<evidence type="ECO:0000259" key="5">
    <source>
        <dbReference type="PROSITE" id="PS50932"/>
    </source>
</evidence>
<dbReference type="SMART" id="SM00354">
    <property type="entry name" value="HTH_LACI"/>
    <property type="match status" value="1"/>
</dbReference>
<dbReference type="InterPro" id="IPR028082">
    <property type="entry name" value="Peripla_BP_I"/>
</dbReference>
<keyword evidence="8" id="KW-1185">Reference proteome</keyword>
<dbReference type="Pfam" id="PF13377">
    <property type="entry name" value="Peripla_BP_3"/>
    <property type="match status" value="1"/>
</dbReference>
<feature type="domain" description="HTH lacI-type" evidence="5">
    <location>
        <begin position="3"/>
        <end position="56"/>
    </location>
</feature>
<proteinExistence type="predicted"/>
<keyword evidence="4" id="KW-0804">Transcription</keyword>
<dbReference type="PROSITE" id="PS50932">
    <property type="entry name" value="HTH_LACI_2"/>
    <property type="match status" value="1"/>
</dbReference>
<dbReference type="PROSITE" id="PS50943">
    <property type="entry name" value="HTH_CROC1"/>
    <property type="match status" value="1"/>
</dbReference>
<accession>A0ABT1E8F9</accession>
<dbReference type="InterPro" id="IPR046335">
    <property type="entry name" value="LacI/GalR-like_sensor"/>
</dbReference>
<sequence length="330" mass="36868">MAATMKDLARETGLGLATISSYFNGGNVREKNKEKIETAIKKLNFEINEVARGLKTNHTKLIGVVIPELDMIFCAQIITEVEDILRNYGYATIVCDCRSDEKREEEALDFHFHRRVDGLIIMPTSTNGKGLKRFLEHNKPVVVIDRKIDGVDCDCVLVDNEKAVKDGIARLIEEKHEKIGLIAGPSDIYTSKERIKGYHKALKERGLQVDKSLISCGDFTISGGAKAMARLLDTRPDMTAVFVSNYEMTLGAMIELNERGVKIPQELSFIGYDNKEFAYASNPQLSIVAQPTKEMGKAVAQLILKRLQGDGNGKRKIWKLETEFIEGKSI</sequence>
<evidence type="ECO:0000313" key="8">
    <source>
        <dbReference type="Proteomes" id="UP001523566"/>
    </source>
</evidence>
<dbReference type="InterPro" id="IPR001387">
    <property type="entry name" value="Cro/C1-type_HTH"/>
</dbReference>
<dbReference type="InterPro" id="IPR010982">
    <property type="entry name" value="Lambda_DNA-bd_dom_sf"/>
</dbReference>
<dbReference type="SUPFAM" id="SSF47413">
    <property type="entry name" value="lambda repressor-like DNA-binding domains"/>
    <property type="match status" value="1"/>
</dbReference>
<keyword evidence="3" id="KW-0238">DNA-binding</keyword>
<dbReference type="PANTHER" id="PTHR30146:SF148">
    <property type="entry name" value="HTH-TYPE TRANSCRIPTIONAL REPRESSOR PURR-RELATED"/>
    <property type="match status" value="1"/>
</dbReference>
<organism evidence="7 8">
    <name type="scientific">Aequitasia blattaphilus</name>
    <dbReference type="NCBI Taxonomy" id="2949332"/>
    <lineage>
        <taxon>Bacteria</taxon>
        <taxon>Bacillati</taxon>
        <taxon>Bacillota</taxon>
        <taxon>Clostridia</taxon>
        <taxon>Lachnospirales</taxon>
        <taxon>Lachnospiraceae</taxon>
        <taxon>Aequitasia</taxon>
    </lineage>
</organism>
<dbReference type="Proteomes" id="UP001523566">
    <property type="component" value="Unassembled WGS sequence"/>
</dbReference>
<dbReference type="PANTHER" id="PTHR30146">
    <property type="entry name" value="LACI-RELATED TRANSCRIPTIONAL REPRESSOR"/>
    <property type="match status" value="1"/>
</dbReference>
<evidence type="ECO:0000256" key="1">
    <source>
        <dbReference type="ARBA" id="ARBA00022491"/>
    </source>
</evidence>
<comment type="caution">
    <text evidence="7">The sequence shown here is derived from an EMBL/GenBank/DDBJ whole genome shotgun (WGS) entry which is preliminary data.</text>
</comment>
<dbReference type="CDD" id="cd06267">
    <property type="entry name" value="PBP1_LacI_sugar_binding-like"/>
    <property type="match status" value="1"/>
</dbReference>
<evidence type="ECO:0000313" key="7">
    <source>
        <dbReference type="EMBL" id="MCP1101904.1"/>
    </source>
</evidence>
<gene>
    <name evidence="7" type="ORF">NK125_05670</name>
</gene>
<reference evidence="7 8" key="1">
    <citation type="journal article" date="2022" name="Genome Biol. Evol.">
        <title>Host diet, physiology and behaviors set the stage for Lachnospiraceae cladogenesis.</title>
        <authorList>
            <person name="Vera-Ponce De Leon A."/>
            <person name="Schneider M."/>
            <person name="Jahnes B.C."/>
            <person name="Sadowski V."/>
            <person name="Camuy-Velez L.A."/>
            <person name="Duan J."/>
            <person name="Sabree Z.L."/>
        </authorList>
    </citation>
    <scope>NUCLEOTIDE SEQUENCE [LARGE SCALE GENOMIC DNA]</scope>
    <source>
        <strain evidence="7 8">PAL113</strain>
    </source>
</reference>
<evidence type="ECO:0000256" key="4">
    <source>
        <dbReference type="ARBA" id="ARBA00023163"/>
    </source>
</evidence>
<dbReference type="EMBL" id="JAMZFW010000006">
    <property type="protein sequence ID" value="MCP1101904.1"/>
    <property type="molecule type" value="Genomic_DNA"/>
</dbReference>
<evidence type="ECO:0000256" key="3">
    <source>
        <dbReference type="ARBA" id="ARBA00023125"/>
    </source>
</evidence>
<name>A0ABT1E8F9_9FIRM</name>
<feature type="domain" description="HTH cro/C1-type" evidence="6">
    <location>
        <begin position="4"/>
        <end position="50"/>
    </location>
</feature>
<dbReference type="RefSeq" id="WP_262065693.1">
    <property type="nucleotide sequence ID" value="NZ_JAMXOD010000006.1"/>
</dbReference>
<dbReference type="SUPFAM" id="SSF53822">
    <property type="entry name" value="Periplasmic binding protein-like I"/>
    <property type="match status" value="1"/>
</dbReference>
<keyword evidence="1" id="KW-0678">Repressor</keyword>
<protein>
    <submittedName>
        <fullName evidence="7">LacI family transcriptional regulator</fullName>
    </submittedName>
</protein>
<keyword evidence="2" id="KW-0805">Transcription regulation</keyword>
<evidence type="ECO:0000256" key="2">
    <source>
        <dbReference type="ARBA" id="ARBA00023015"/>
    </source>
</evidence>
<dbReference type="Gene3D" id="1.10.260.40">
    <property type="entry name" value="lambda repressor-like DNA-binding domains"/>
    <property type="match status" value="1"/>
</dbReference>
<dbReference type="Gene3D" id="3.40.50.2300">
    <property type="match status" value="2"/>
</dbReference>
<dbReference type="InterPro" id="IPR000843">
    <property type="entry name" value="HTH_LacI"/>
</dbReference>
<dbReference type="Pfam" id="PF00356">
    <property type="entry name" value="LacI"/>
    <property type="match status" value="1"/>
</dbReference>
<evidence type="ECO:0000259" key="6">
    <source>
        <dbReference type="PROSITE" id="PS50943"/>
    </source>
</evidence>